<feature type="compositionally biased region" description="Basic and acidic residues" evidence="4">
    <location>
        <begin position="953"/>
        <end position="978"/>
    </location>
</feature>
<feature type="region of interest" description="Disordered" evidence="4">
    <location>
        <begin position="994"/>
        <end position="1182"/>
    </location>
</feature>
<evidence type="ECO:0000313" key="6">
    <source>
        <dbReference type="Proteomes" id="UP000298138"/>
    </source>
</evidence>
<protein>
    <recommendedName>
        <fullName evidence="7">TPR-like protein</fullName>
    </recommendedName>
</protein>
<dbReference type="InterPro" id="IPR031101">
    <property type="entry name" value="Ctr9"/>
</dbReference>
<name>A0A4S2N0U1_9PEZI</name>
<dbReference type="GO" id="GO:0006355">
    <property type="term" value="P:regulation of DNA-templated transcription"/>
    <property type="evidence" value="ECO:0007669"/>
    <property type="project" value="InterPro"/>
</dbReference>
<dbReference type="SUPFAM" id="SSF48452">
    <property type="entry name" value="TPR-like"/>
    <property type="match status" value="4"/>
</dbReference>
<feature type="compositionally biased region" description="Basic and acidic residues" evidence="4">
    <location>
        <begin position="1043"/>
        <end position="1072"/>
    </location>
</feature>
<dbReference type="SMART" id="SM00028">
    <property type="entry name" value="TPR"/>
    <property type="match status" value="9"/>
</dbReference>
<feature type="compositionally biased region" description="Acidic residues" evidence="4">
    <location>
        <begin position="1098"/>
        <end position="1117"/>
    </location>
</feature>
<reference evidence="5 6" key="1">
    <citation type="submission" date="2019-04" db="EMBL/GenBank/DDBJ databases">
        <title>Comparative genomics and transcriptomics to analyze fruiting body development in filamentous ascomycetes.</title>
        <authorList>
            <consortium name="DOE Joint Genome Institute"/>
            <person name="Lutkenhaus R."/>
            <person name="Traeger S."/>
            <person name="Breuer J."/>
            <person name="Kuo A."/>
            <person name="Lipzen A."/>
            <person name="Pangilinan J."/>
            <person name="Dilworth D."/>
            <person name="Sandor L."/>
            <person name="Poggeler S."/>
            <person name="Barry K."/>
            <person name="Grigoriev I.V."/>
            <person name="Nowrousian M."/>
        </authorList>
    </citation>
    <scope>NUCLEOTIDE SEQUENCE [LARGE SCALE GENOMIC DNA]</scope>
    <source>
        <strain evidence="5 6">CBS 389.68</strain>
    </source>
</reference>
<feature type="compositionally biased region" description="Low complexity" evidence="4">
    <location>
        <begin position="942"/>
        <end position="952"/>
    </location>
</feature>
<dbReference type="InterPro" id="IPR019734">
    <property type="entry name" value="TPR_rpt"/>
</dbReference>
<evidence type="ECO:0000256" key="2">
    <source>
        <dbReference type="ARBA" id="ARBA00022803"/>
    </source>
</evidence>
<dbReference type="GO" id="GO:0000993">
    <property type="term" value="F:RNA polymerase II complex binding"/>
    <property type="evidence" value="ECO:0007669"/>
    <property type="project" value="TreeGrafter"/>
</dbReference>
<gene>
    <name evidence="5" type="ORF">EX30DRAFT_328515</name>
</gene>
<dbReference type="PANTHER" id="PTHR14027">
    <property type="entry name" value="RNA POLYMERASE-ASSOCIATED PROTEIN CTR9"/>
    <property type="match status" value="1"/>
</dbReference>
<evidence type="ECO:0000313" key="5">
    <source>
        <dbReference type="EMBL" id="TGZ82728.1"/>
    </source>
</evidence>
<evidence type="ECO:0008006" key="7">
    <source>
        <dbReference type="Google" id="ProtNLM"/>
    </source>
</evidence>
<accession>A0A4S2N0U1</accession>
<dbReference type="Gene3D" id="1.25.40.10">
    <property type="entry name" value="Tetratricopeptide repeat domain"/>
    <property type="match status" value="5"/>
</dbReference>
<dbReference type="Pfam" id="PF13432">
    <property type="entry name" value="TPR_16"/>
    <property type="match status" value="1"/>
</dbReference>
<dbReference type="PANTHER" id="PTHR14027:SF2">
    <property type="entry name" value="RNA POLYMERASE-ASSOCIATED PROTEIN CTR9 HOMOLOG"/>
    <property type="match status" value="1"/>
</dbReference>
<feature type="region of interest" description="Disordered" evidence="4">
    <location>
        <begin position="936"/>
        <end position="978"/>
    </location>
</feature>
<dbReference type="EMBL" id="ML220114">
    <property type="protein sequence ID" value="TGZ82728.1"/>
    <property type="molecule type" value="Genomic_DNA"/>
</dbReference>
<dbReference type="GO" id="GO:0016593">
    <property type="term" value="C:Cdc73/Paf1 complex"/>
    <property type="evidence" value="ECO:0007669"/>
    <property type="project" value="TreeGrafter"/>
</dbReference>
<proteinExistence type="predicted"/>
<keyword evidence="6" id="KW-1185">Reference proteome</keyword>
<feature type="compositionally biased region" description="Acidic residues" evidence="4">
    <location>
        <begin position="1155"/>
        <end position="1166"/>
    </location>
</feature>
<dbReference type="AlphaFoldDB" id="A0A4S2N0U1"/>
<keyword evidence="2 3" id="KW-0802">TPR repeat</keyword>
<feature type="repeat" description="TPR" evidence="3">
    <location>
        <begin position="236"/>
        <end position="269"/>
    </location>
</feature>
<dbReference type="FunCoup" id="A0A4S2N0U1">
    <property type="interactions" value="957"/>
</dbReference>
<feature type="compositionally biased region" description="Basic residues" evidence="4">
    <location>
        <begin position="1073"/>
        <end position="1082"/>
    </location>
</feature>
<organism evidence="5 6">
    <name type="scientific">Ascodesmis nigricans</name>
    <dbReference type="NCBI Taxonomy" id="341454"/>
    <lineage>
        <taxon>Eukaryota</taxon>
        <taxon>Fungi</taxon>
        <taxon>Dikarya</taxon>
        <taxon>Ascomycota</taxon>
        <taxon>Pezizomycotina</taxon>
        <taxon>Pezizomycetes</taxon>
        <taxon>Pezizales</taxon>
        <taxon>Ascodesmidaceae</taxon>
        <taxon>Ascodesmis</taxon>
    </lineage>
</organism>
<evidence type="ECO:0000256" key="1">
    <source>
        <dbReference type="ARBA" id="ARBA00022737"/>
    </source>
</evidence>
<keyword evidence="1" id="KW-0677">Repeat</keyword>
<dbReference type="CDD" id="cd22249">
    <property type="entry name" value="UDM1_RNF168_RNF169-like"/>
    <property type="match status" value="1"/>
</dbReference>
<dbReference type="Pfam" id="PF13181">
    <property type="entry name" value="TPR_8"/>
    <property type="match status" value="1"/>
</dbReference>
<dbReference type="InParanoid" id="A0A4S2N0U1"/>
<dbReference type="GO" id="GO:0006368">
    <property type="term" value="P:transcription elongation by RNA polymerase II"/>
    <property type="evidence" value="ECO:0007669"/>
    <property type="project" value="TreeGrafter"/>
</dbReference>
<feature type="compositionally biased region" description="Basic and acidic residues" evidence="4">
    <location>
        <begin position="994"/>
        <end position="1030"/>
    </location>
</feature>
<dbReference type="Pfam" id="PF14559">
    <property type="entry name" value="TPR_19"/>
    <property type="match status" value="1"/>
</dbReference>
<dbReference type="STRING" id="341454.A0A4S2N0U1"/>
<dbReference type="PROSITE" id="PS50005">
    <property type="entry name" value="TPR"/>
    <property type="match status" value="1"/>
</dbReference>
<dbReference type="InterPro" id="IPR011990">
    <property type="entry name" value="TPR-like_helical_dom_sf"/>
</dbReference>
<dbReference type="OrthoDB" id="343875at2759"/>
<sequence length="1182" mass="133580">MSAPNGSAIHLRERFSEIPNNIFIPVTTDEEYDQEDGPAVVELDRDGLPEDPTELCTLLENEQSPRKFWMQIALAYARLRRLDTAIEIIKQGIPHQTSDQEKLPMLHCLTYLFLERSRTAPANAESGSAEQTKQHFLQLATQTINEAARIDPSSPLVTLTTGIFAVFQSSTPNSTERTHKLDTALRSFDRVIQQASKRGNMLATMGKARVLYGKKRYEQALACYQEVLQKRPDMDPDPRIGIGLCFWQLGHKEDAQKAWARALELNPDSKVANVLMTEYYLHVTSTIPEHEPDFAINYKNAINHTQRAYKADKNLAIANSAFATHFLAKKGFPQCESLAKKATQYSDVPAISSDAYFTLARKFHAEGNHQEAFANYRKSDQAREGGWLPAKLGVGQVQILLQDISGAKLTFEGIVQEHPKCVEAKTVLGTLYANEVLSSIPRSGFTASKDDISELHRKAILLLDSVRNTWKADNTIDPAHETILLTLSRLYEHDQPEKSRQCLEQVEKMHIAAAESAEGDEDTPAAVPLQLINNMAVMCWNQGQYAKARELYQRALSGIPQLKQQDETADTDALATTLTYNLARCEEAAGNLDEAITQYEKILQHHEHYIDANMRLAYIFAKRHGVNSEAAQSKITQLMSTDGNNLEVRALYAWFLNRQRRKPPTNIGEDPEQRHFKNTLQTHDKHDRYSLTGMGNIYLMAAREMRRETDPEKEKRRKTYEKAVEFFDKALQLDPKNAYAAQGIAIAMVEDKRDLRGAVSIFNSVRDTLSNDVHAVINLGHCLAGLEQWGRATEMYETAITKFNQGRDPNLLAAIGRVWYVRGKREAHKNPKEAYEHINTALKYAKDALELAKESPIFMFNVAFLQSELVNQIMLLKETQRNVAIMEAAAIELDEAVKSFLALSTNSHPPYPPKELEARANLSRTMRKQLDRRIASQREYETTTSARLASARAQREKEIAAEQEARRRKQEAEEEKKRKIAEERRRLVEEAREFAARKAEEEQEREERDATRKRGRTEGRNKRGPKRDVVDSDDDDLGAGYESDNRSRSRSRSEAAEPRKRKKSGETPGKKKEPPRKKKKLTRGGSSSGKYKSKDTIDSADEEALDDLDSLDEDDAEMPPSSSAPVPAEKSGAEDDEEVEAVTSTARRGKKRVVDDDEEDEIEDKDIDMGDAPPVPQDDEED</sequence>
<dbReference type="Proteomes" id="UP000298138">
    <property type="component" value="Unassembled WGS sequence"/>
</dbReference>
<evidence type="ECO:0000256" key="4">
    <source>
        <dbReference type="SAM" id="MobiDB-lite"/>
    </source>
</evidence>
<evidence type="ECO:0000256" key="3">
    <source>
        <dbReference type="PROSITE-ProRule" id="PRU00339"/>
    </source>
</evidence>